<feature type="compositionally biased region" description="Basic and acidic residues" evidence="10">
    <location>
        <begin position="132"/>
        <end position="147"/>
    </location>
</feature>
<dbReference type="InterPro" id="IPR019787">
    <property type="entry name" value="Znf_PHD-finger"/>
</dbReference>
<evidence type="ECO:0000256" key="7">
    <source>
        <dbReference type="PIRSR" id="PIRSR628651-50"/>
    </source>
</evidence>
<accession>A0A0F4GF73</accession>
<protein>
    <submittedName>
        <fullName evidence="12">PHD finger domain-containing protein</fullName>
    </submittedName>
</protein>
<dbReference type="CDD" id="cd17017">
    <property type="entry name" value="ING_Yng1p"/>
    <property type="match status" value="1"/>
</dbReference>
<feature type="site" description="Histone H3K4me3 binding" evidence="7">
    <location>
        <position position="650"/>
    </location>
</feature>
<feature type="compositionally biased region" description="Polar residues" evidence="10">
    <location>
        <begin position="148"/>
        <end position="157"/>
    </location>
</feature>
<evidence type="ECO:0000259" key="11">
    <source>
        <dbReference type="PROSITE" id="PS50016"/>
    </source>
</evidence>
<dbReference type="STRING" id="1047168.A0A0F4GF73"/>
<name>A0A0F4GF73_9PEZI</name>
<evidence type="ECO:0000256" key="2">
    <source>
        <dbReference type="ARBA" id="ARBA00010210"/>
    </source>
</evidence>
<feature type="site" description="Histone H3K4me3 binding" evidence="7">
    <location>
        <position position="646"/>
    </location>
</feature>
<feature type="binding site" evidence="8">
    <location>
        <position position="655"/>
    </location>
    <ligand>
        <name>Zn(2+)</name>
        <dbReference type="ChEBI" id="CHEBI:29105"/>
        <label>2</label>
    </ligand>
</feature>
<dbReference type="EMBL" id="LAFY01000842">
    <property type="protein sequence ID" value="KJX95983.1"/>
    <property type="molecule type" value="Genomic_DNA"/>
</dbReference>
<evidence type="ECO:0000313" key="13">
    <source>
        <dbReference type="Proteomes" id="UP000033647"/>
    </source>
</evidence>
<feature type="region of interest" description="Disordered" evidence="10">
    <location>
        <begin position="419"/>
        <end position="613"/>
    </location>
</feature>
<dbReference type="GO" id="GO:0004402">
    <property type="term" value="F:histone acetyltransferase activity"/>
    <property type="evidence" value="ECO:0007669"/>
    <property type="project" value="TreeGrafter"/>
</dbReference>
<reference evidence="12 13" key="1">
    <citation type="submission" date="2015-03" db="EMBL/GenBank/DDBJ databases">
        <title>RNA-seq based gene annotation and comparative genomics of four Zymoseptoria species reveal species-specific pathogenicity related genes and transposable element activity.</title>
        <authorList>
            <person name="Grandaubert J."/>
            <person name="Bhattacharyya A."/>
            <person name="Stukenbrock E.H."/>
        </authorList>
    </citation>
    <scope>NUCLEOTIDE SEQUENCE [LARGE SCALE GENOMIC DNA]</scope>
    <source>
        <strain evidence="12 13">Zb18110</strain>
    </source>
</reference>
<dbReference type="InterPro" id="IPR013083">
    <property type="entry name" value="Znf_RING/FYVE/PHD"/>
</dbReference>
<dbReference type="PROSITE" id="PS50016">
    <property type="entry name" value="ZF_PHD_2"/>
    <property type="match status" value="1"/>
</dbReference>
<feature type="binding site" evidence="8">
    <location>
        <position position="636"/>
    </location>
    <ligand>
        <name>Zn(2+)</name>
        <dbReference type="ChEBI" id="CHEBI:29105"/>
        <label>1</label>
    </ligand>
</feature>
<feature type="site" description="Histone H3K4me3 binding" evidence="7">
    <location>
        <position position="659"/>
    </location>
</feature>
<evidence type="ECO:0000256" key="1">
    <source>
        <dbReference type="ARBA" id="ARBA00004123"/>
    </source>
</evidence>
<dbReference type="AlphaFoldDB" id="A0A0F4GF73"/>
<keyword evidence="6" id="KW-0539">Nucleus</keyword>
<feature type="compositionally biased region" description="Low complexity" evidence="10">
    <location>
        <begin position="538"/>
        <end position="562"/>
    </location>
</feature>
<dbReference type="GO" id="GO:0000123">
    <property type="term" value="C:histone acetyltransferase complex"/>
    <property type="evidence" value="ECO:0007669"/>
    <property type="project" value="TreeGrafter"/>
</dbReference>
<dbReference type="CDD" id="cd15505">
    <property type="entry name" value="PHD_ING"/>
    <property type="match status" value="1"/>
</dbReference>
<keyword evidence="5 8" id="KW-0862">Zinc</keyword>
<feature type="region of interest" description="Disordered" evidence="10">
    <location>
        <begin position="132"/>
        <end position="277"/>
    </location>
</feature>
<evidence type="ECO:0000256" key="5">
    <source>
        <dbReference type="ARBA" id="ARBA00022833"/>
    </source>
</evidence>
<dbReference type="InterPro" id="IPR028651">
    <property type="entry name" value="ING_fam"/>
</dbReference>
<feature type="compositionally biased region" description="Polar residues" evidence="10">
    <location>
        <begin position="446"/>
        <end position="455"/>
    </location>
</feature>
<dbReference type="SMART" id="SM01408">
    <property type="entry name" value="ING"/>
    <property type="match status" value="1"/>
</dbReference>
<proteinExistence type="inferred from homology"/>
<dbReference type="SUPFAM" id="SSF57903">
    <property type="entry name" value="FYVE/PHD zinc finger"/>
    <property type="match status" value="1"/>
</dbReference>
<dbReference type="InterPro" id="IPR011011">
    <property type="entry name" value="Znf_FYVE_PHD"/>
</dbReference>
<dbReference type="InterPro" id="IPR024610">
    <property type="entry name" value="ING_N_histone-binding"/>
</dbReference>
<evidence type="ECO:0000256" key="9">
    <source>
        <dbReference type="PROSITE-ProRule" id="PRU00146"/>
    </source>
</evidence>
<feature type="domain" description="PHD-type" evidence="11">
    <location>
        <begin position="633"/>
        <end position="685"/>
    </location>
</feature>
<evidence type="ECO:0000256" key="6">
    <source>
        <dbReference type="ARBA" id="ARBA00023242"/>
    </source>
</evidence>
<dbReference type="GO" id="GO:0005634">
    <property type="term" value="C:nucleus"/>
    <property type="evidence" value="ECO:0007669"/>
    <property type="project" value="UniProtKB-SubCell"/>
</dbReference>
<feature type="binding site" evidence="8">
    <location>
        <position position="682"/>
    </location>
    <ligand>
        <name>Zn(2+)</name>
        <dbReference type="ChEBI" id="CHEBI:29105"/>
        <label>2</label>
    </ligand>
</feature>
<comment type="subcellular location">
    <subcellularLocation>
        <location evidence="1">Nucleus</location>
    </subcellularLocation>
</comment>
<evidence type="ECO:0000256" key="8">
    <source>
        <dbReference type="PIRSR" id="PIRSR628651-51"/>
    </source>
</evidence>
<evidence type="ECO:0000256" key="10">
    <source>
        <dbReference type="SAM" id="MobiDB-lite"/>
    </source>
</evidence>
<dbReference type="GO" id="GO:0008270">
    <property type="term" value="F:zinc ion binding"/>
    <property type="evidence" value="ECO:0007669"/>
    <property type="project" value="UniProtKB-KW"/>
</dbReference>
<evidence type="ECO:0000256" key="4">
    <source>
        <dbReference type="ARBA" id="ARBA00022771"/>
    </source>
</evidence>
<dbReference type="PANTHER" id="PTHR10333:SF94">
    <property type="entry name" value="FINGER DOMAIN PROTEIN, PUTATIVE (AFU_ORTHOLOGUE AFUA_3G11940)-RELATED"/>
    <property type="match status" value="1"/>
</dbReference>
<feature type="binding site" evidence="8">
    <location>
        <position position="661"/>
    </location>
    <ligand>
        <name>Zn(2+)</name>
        <dbReference type="ChEBI" id="CHEBI:29105"/>
        <label>1</label>
    </ligand>
</feature>
<organism evidence="12 13">
    <name type="scientific">Zymoseptoria brevis</name>
    <dbReference type="NCBI Taxonomy" id="1047168"/>
    <lineage>
        <taxon>Eukaryota</taxon>
        <taxon>Fungi</taxon>
        <taxon>Dikarya</taxon>
        <taxon>Ascomycota</taxon>
        <taxon>Pezizomycotina</taxon>
        <taxon>Dothideomycetes</taxon>
        <taxon>Dothideomycetidae</taxon>
        <taxon>Mycosphaerellales</taxon>
        <taxon>Mycosphaerellaceae</taxon>
        <taxon>Zymoseptoria</taxon>
    </lineage>
</organism>
<dbReference type="GO" id="GO:0006355">
    <property type="term" value="P:regulation of DNA-templated transcription"/>
    <property type="evidence" value="ECO:0007669"/>
    <property type="project" value="TreeGrafter"/>
</dbReference>
<feature type="binding site" evidence="8">
    <location>
        <position position="679"/>
    </location>
    <ligand>
        <name>Zn(2+)</name>
        <dbReference type="ChEBI" id="CHEBI:29105"/>
        <label>2</label>
    </ligand>
</feature>
<comment type="caution">
    <text evidence="12">The sequence shown here is derived from an EMBL/GenBank/DDBJ whole genome shotgun (WGS) entry which is preliminary data.</text>
</comment>
<feature type="compositionally biased region" description="Basic residues" evidence="10">
    <location>
        <begin position="587"/>
        <end position="599"/>
    </location>
</feature>
<dbReference type="Gene3D" id="3.30.40.10">
    <property type="entry name" value="Zinc/RING finger domain, C3HC4 (zinc finger)"/>
    <property type="match status" value="1"/>
</dbReference>
<keyword evidence="13" id="KW-1185">Reference proteome</keyword>
<feature type="binding site" evidence="8">
    <location>
        <position position="664"/>
    </location>
    <ligand>
        <name>Zn(2+)</name>
        <dbReference type="ChEBI" id="CHEBI:29105"/>
        <label>1</label>
    </ligand>
</feature>
<sequence>MASSGTALSHAPVDADFRSLSRQPPSDPDIQATLSDFLTYTEHFPSHLTRALALIQDQRTKAERMVRAVHEDTTAYSILPTIKQNRPDPVQLRRDISHALEEAEAACRMSVAEAVRLDEECKREARRLDIVTEKLKAQPEPPSRDPTPEQQALTSPNLKRERGMSTRGEDTRPEKNLKRSQDKAAAKLRSRKVMVPGEVIPPPDPNAPVETLSDWTSSRASPPLLDVPPTADRRKTSQTPRPRSRTPKLPKVTVEGEDKKMKPRGPRAPGQPGTNAHSAVAGISTSNAILALHEPPPDAAKGSKWLPWMKLTEWEMAKLRKRMKKNAIWVPSQTMVRRELKNLGRGNTGKEAARARAQETGDRGEETDQMNAMLGPQIYAEDEDADAELINRGMRLNEAKKLKRQRLLEEAALQAQLAREQGVEAAEDTTSNASPEQKKRKRETTPAANQDTLTKTGPVIKKLKVSAPPSAGQMTLKVPLAPAGVSSSPKASNSRSRRAATPPATRGPTIKLKMGKAVSEEPPNRRAGLRRNSNASLPSTSMSSTNAATSPTSTAPGAATTKSGRRSRRPVPGVITSNDDESAKVGVSKRKAAPNRKRNSGANTLKKDSAAPLDAQVPALEALPEEYVDPDEPRYCICGDVSWGTMIGCDNEESCEKEWFHLECVNFSEMPPRRMKWYCPDCRKKLKIGNKDTGLVEKG</sequence>
<keyword evidence="3 8" id="KW-0479">Metal-binding</keyword>
<dbReference type="OrthoDB" id="5411773at2759"/>
<feature type="site" description="Histone H3K4me3 binding" evidence="7">
    <location>
        <position position="635"/>
    </location>
</feature>
<evidence type="ECO:0000256" key="3">
    <source>
        <dbReference type="ARBA" id="ARBA00022723"/>
    </source>
</evidence>
<keyword evidence="4 9" id="KW-0863">Zinc-finger</keyword>
<gene>
    <name evidence="12" type="ORF">TI39_contig850g00011</name>
</gene>
<feature type="compositionally biased region" description="Low complexity" evidence="10">
    <location>
        <begin position="486"/>
        <end position="509"/>
    </location>
</feature>
<comment type="similarity">
    <text evidence="2">Belongs to the ING family.</text>
</comment>
<feature type="compositionally biased region" description="Basic and acidic residues" evidence="10">
    <location>
        <begin position="158"/>
        <end position="185"/>
    </location>
</feature>
<dbReference type="Proteomes" id="UP000033647">
    <property type="component" value="Unassembled WGS sequence"/>
</dbReference>
<feature type="binding site" evidence="8">
    <location>
        <position position="638"/>
    </location>
    <ligand>
        <name>Zn(2+)</name>
        <dbReference type="ChEBI" id="CHEBI:29105"/>
        <label>1</label>
    </ligand>
</feature>
<evidence type="ECO:0000313" key="12">
    <source>
        <dbReference type="EMBL" id="KJX95983.1"/>
    </source>
</evidence>
<dbReference type="InterPro" id="IPR001965">
    <property type="entry name" value="Znf_PHD"/>
</dbReference>
<feature type="binding site" evidence="8">
    <location>
        <position position="649"/>
    </location>
    <ligand>
        <name>Zn(2+)</name>
        <dbReference type="ChEBI" id="CHEBI:29105"/>
        <label>2</label>
    </ligand>
</feature>
<dbReference type="PANTHER" id="PTHR10333">
    <property type="entry name" value="INHIBITOR OF GROWTH PROTEIN"/>
    <property type="match status" value="1"/>
</dbReference>
<dbReference type="SMART" id="SM00249">
    <property type="entry name" value="PHD"/>
    <property type="match status" value="1"/>
</dbReference>